<keyword evidence="1" id="KW-0802">TPR repeat</keyword>
<dbReference type="Proteomes" id="UP000019140">
    <property type="component" value="Unassembled WGS sequence"/>
</dbReference>
<accession>W4MA74</accession>
<gene>
    <name evidence="3" type="ORF">ETSY2_15100</name>
</gene>
<feature type="repeat" description="TPR" evidence="1">
    <location>
        <begin position="89"/>
        <end position="122"/>
    </location>
</feature>
<reference evidence="3 4" key="1">
    <citation type="journal article" date="2014" name="Nature">
        <title>An environmental bacterial taxon with a large and distinct metabolic repertoire.</title>
        <authorList>
            <person name="Wilson M.C."/>
            <person name="Mori T."/>
            <person name="Ruckert C."/>
            <person name="Uria A.R."/>
            <person name="Helf M.J."/>
            <person name="Takada K."/>
            <person name="Gernert C."/>
            <person name="Steffens U.A."/>
            <person name="Heycke N."/>
            <person name="Schmitt S."/>
            <person name="Rinke C."/>
            <person name="Helfrich E.J."/>
            <person name="Brachmann A.O."/>
            <person name="Gurgui C."/>
            <person name="Wakimoto T."/>
            <person name="Kracht M."/>
            <person name="Crusemann M."/>
            <person name="Hentschel U."/>
            <person name="Abe I."/>
            <person name="Matsunaga S."/>
            <person name="Kalinowski J."/>
            <person name="Takeyama H."/>
            <person name="Piel J."/>
        </authorList>
    </citation>
    <scope>NUCLEOTIDE SEQUENCE [LARGE SCALE GENOMIC DNA]</scope>
    <source>
        <strain evidence="4">TSY2</strain>
    </source>
</reference>
<dbReference type="PROSITE" id="PS50293">
    <property type="entry name" value="TPR_REGION"/>
    <property type="match status" value="1"/>
</dbReference>
<dbReference type="InterPro" id="IPR011990">
    <property type="entry name" value="TPR-like_helical_dom_sf"/>
</dbReference>
<dbReference type="EMBL" id="AZHX01000606">
    <property type="protein sequence ID" value="ETX06776.1"/>
    <property type="molecule type" value="Genomic_DNA"/>
</dbReference>
<evidence type="ECO:0000256" key="1">
    <source>
        <dbReference type="PROSITE-ProRule" id="PRU00339"/>
    </source>
</evidence>
<evidence type="ECO:0000313" key="3">
    <source>
        <dbReference type="EMBL" id="ETX06776.1"/>
    </source>
</evidence>
<dbReference type="InterPro" id="IPR019734">
    <property type="entry name" value="TPR_rpt"/>
</dbReference>
<evidence type="ECO:0000313" key="4">
    <source>
        <dbReference type="Proteomes" id="UP000019140"/>
    </source>
</evidence>
<dbReference type="HOGENOM" id="CLU_1520916_0_0_7"/>
<sequence>FVFIIGIACLFFAYHQHRYVHLIRSGNEAISEKRFDTQTYDQAGNYWLARRDILTTNQGMLAYTASNYTRAAEFFRQASQHAAQPEIEEQALYNLGRVFVELKDVERAAHFFKAALRINPNDHEAKFNLERLYHFVLVKKGRSGEASLEQAPGAGDNPNGNQGTDGQGRSKPKSDI</sequence>
<evidence type="ECO:0000256" key="2">
    <source>
        <dbReference type="SAM" id="MobiDB-lite"/>
    </source>
</evidence>
<feature type="region of interest" description="Disordered" evidence="2">
    <location>
        <begin position="146"/>
        <end position="176"/>
    </location>
</feature>
<dbReference type="Gene3D" id="1.25.40.10">
    <property type="entry name" value="Tetratricopeptide repeat domain"/>
    <property type="match status" value="1"/>
</dbReference>
<dbReference type="SMART" id="SM00028">
    <property type="entry name" value="TPR"/>
    <property type="match status" value="2"/>
</dbReference>
<name>W4MA74_9BACT</name>
<proteinExistence type="predicted"/>
<dbReference type="SUPFAM" id="SSF48452">
    <property type="entry name" value="TPR-like"/>
    <property type="match status" value="1"/>
</dbReference>
<dbReference type="PROSITE" id="PS50005">
    <property type="entry name" value="TPR"/>
    <property type="match status" value="1"/>
</dbReference>
<organism evidence="3 4">
    <name type="scientific">Candidatus Entotheonella gemina</name>
    <dbReference type="NCBI Taxonomy" id="1429439"/>
    <lineage>
        <taxon>Bacteria</taxon>
        <taxon>Pseudomonadati</taxon>
        <taxon>Nitrospinota/Tectimicrobiota group</taxon>
        <taxon>Candidatus Tectimicrobiota</taxon>
        <taxon>Candidatus Entotheonellia</taxon>
        <taxon>Candidatus Entotheonellales</taxon>
        <taxon>Candidatus Entotheonellaceae</taxon>
        <taxon>Candidatus Entotheonella</taxon>
    </lineage>
</organism>
<protein>
    <submittedName>
        <fullName evidence="3">Uncharacterized protein</fullName>
    </submittedName>
</protein>
<keyword evidence="4" id="KW-1185">Reference proteome</keyword>
<dbReference type="AlphaFoldDB" id="W4MA74"/>
<feature type="non-terminal residue" evidence="3">
    <location>
        <position position="1"/>
    </location>
</feature>
<comment type="caution">
    <text evidence="3">The sequence shown here is derived from an EMBL/GenBank/DDBJ whole genome shotgun (WGS) entry which is preliminary data.</text>
</comment>
<dbReference type="Pfam" id="PF13432">
    <property type="entry name" value="TPR_16"/>
    <property type="match status" value="1"/>
</dbReference>